<protein>
    <recommendedName>
        <fullName evidence="3">Lipoprotein</fullName>
    </recommendedName>
</protein>
<comment type="caution">
    <text evidence="1">The sequence shown here is derived from an EMBL/GenBank/DDBJ whole genome shotgun (WGS) entry which is preliminary data.</text>
</comment>
<keyword evidence="2" id="KW-1185">Reference proteome</keyword>
<evidence type="ECO:0000313" key="1">
    <source>
        <dbReference type="EMBL" id="MXO65950.1"/>
    </source>
</evidence>
<proteinExistence type="predicted"/>
<sequence>MTKRYTPIGFVSIAGLFIFALQGCHPMQPPAKEPDSYTFILGPKPELTDGFDERVDIKMPAKYISPSPTFSIKQAIELGQFTFSVRFPHGDPVPKNQLSTPNVVIVSAIWERSGSVKRRVDGTWNNHYSRYLKSGSNIYGLEERYTPEAGNDSKLFVSPDYNTLIECVHMVVNAPMMCKLIHDRGGNLVNQALFYPDLLPKWREIISMSERLVSDVESHRGN</sequence>
<accession>A0A6I4T7W8</accession>
<gene>
    <name evidence="1" type="ORF">GRI91_09305</name>
</gene>
<dbReference type="PROSITE" id="PS51257">
    <property type="entry name" value="PROKAR_LIPOPROTEIN"/>
    <property type="match status" value="1"/>
</dbReference>
<dbReference type="Proteomes" id="UP000438476">
    <property type="component" value="Unassembled WGS sequence"/>
</dbReference>
<dbReference type="EMBL" id="WTYT01000004">
    <property type="protein sequence ID" value="MXO65950.1"/>
    <property type="molecule type" value="Genomic_DNA"/>
</dbReference>
<name>A0A6I4T7W8_9SPHN</name>
<dbReference type="RefSeq" id="WP_160736411.1">
    <property type="nucleotide sequence ID" value="NZ_WTYT01000004.1"/>
</dbReference>
<evidence type="ECO:0008006" key="3">
    <source>
        <dbReference type="Google" id="ProtNLM"/>
    </source>
</evidence>
<reference evidence="1 2" key="1">
    <citation type="submission" date="2019-12" db="EMBL/GenBank/DDBJ databases">
        <title>Genomic-based taxomic classification of the family Erythrobacteraceae.</title>
        <authorList>
            <person name="Xu L."/>
        </authorList>
    </citation>
    <scope>NUCLEOTIDE SEQUENCE [LARGE SCALE GENOMIC DNA]</scope>
    <source>
        <strain evidence="1 2">LMG 29518</strain>
    </source>
</reference>
<organism evidence="1 2">
    <name type="scientific">Altericroceibacterium endophyticum</name>
    <dbReference type="NCBI Taxonomy" id="1808508"/>
    <lineage>
        <taxon>Bacteria</taxon>
        <taxon>Pseudomonadati</taxon>
        <taxon>Pseudomonadota</taxon>
        <taxon>Alphaproteobacteria</taxon>
        <taxon>Sphingomonadales</taxon>
        <taxon>Erythrobacteraceae</taxon>
        <taxon>Altericroceibacterium</taxon>
    </lineage>
</organism>
<dbReference type="AlphaFoldDB" id="A0A6I4T7W8"/>
<evidence type="ECO:0000313" key="2">
    <source>
        <dbReference type="Proteomes" id="UP000438476"/>
    </source>
</evidence>